<dbReference type="RefSeq" id="WP_173236837.1">
    <property type="nucleotide sequence ID" value="NZ_AP022839.1"/>
</dbReference>
<dbReference type="EMBL" id="AP022839">
    <property type="protein sequence ID" value="BCA95161.1"/>
    <property type="molecule type" value="Genomic_DNA"/>
</dbReference>
<reference evidence="1" key="1">
    <citation type="journal article" date="2020" name="Microbiol. Resour. Announc.">
        <title>Complete Genome Sequence of Novel Psychrotolerant Legionella Strain TUM19329, Isolated from Antarctic Lake Sediment.</title>
        <authorList>
            <person name="Shimada S."/>
            <person name="Nakai R."/>
            <person name="Aoki K."/>
            <person name="Shimoeda N."/>
            <person name="Ohno G."/>
            <person name="Miyazaki Y."/>
            <person name="Kudoh S."/>
            <person name="Imura S."/>
            <person name="Watanabe K."/>
            <person name="Ishii Y."/>
            <person name="Tateda K."/>
        </authorList>
    </citation>
    <scope>NUCLEOTIDE SEQUENCE [LARGE SCALE GENOMIC DNA]</scope>
    <source>
        <strain evidence="1">TUM19329</strain>
    </source>
</reference>
<dbReference type="AlphaFoldDB" id="A0A6F8T3W9"/>
<gene>
    <name evidence="1" type="ORF">TUM19329_15220</name>
</gene>
<accession>A0A6F8T3W9</accession>
<sequence>MLEGLKRLGYQNPLLQIMQLDKAHHEHYEIMLNDSYNTVETLKGLKQLGYMDPLSTAVEISPPTFKDFLQNHYYTFETVKGLSKLEYKETLKLFLSLEPEQIKLLSDMGPHVWNKIKEK</sequence>
<evidence type="ECO:0000313" key="1">
    <source>
        <dbReference type="EMBL" id="BCA95161.1"/>
    </source>
</evidence>
<proteinExistence type="predicted"/>
<keyword evidence="2" id="KW-1185">Reference proteome</keyword>
<protein>
    <submittedName>
        <fullName evidence="1">Uncharacterized protein</fullName>
    </submittedName>
</protein>
<name>A0A6F8T3W9_9GAMM</name>
<organism evidence="1 2">
    <name type="scientific">Legionella antarctica</name>
    <dbReference type="NCBI Taxonomy" id="2708020"/>
    <lineage>
        <taxon>Bacteria</taxon>
        <taxon>Pseudomonadati</taxon>
        <taxon>Pseudomonadota</taxon>
        <taxon>Gammaproteobacteria</taxon>
        <taxon>Legionellales</taxon>
        <taxon>Legionellaceae</taxon>
        <taxon>Legionella</taxon>
    </lineage>
</organism>
<dbReference type="Proteomes" id="UP000502894">
    <property type="component" value="Chromosome"/>
</dbReference>
<dbReference type="KEGG" id="lant:TUM19329_15220"/>
<evidence type="ECO:0000313" key="2">
    <source>
        <dbReference type="Proteomes" id="UP000502894"/>
    </source>
</evidence>